<evidence type="ECO:0000259" key="7">
    <source>
        <dbReference type="Pfam" id="PF01397"/>
    </source>
</evidence>
<dbReference type="Gene3D" id="1.50.10.130">
    <property type="entry name" value="Terpene synthase, N-terminal domain"/>
    <property type="match status" value="2"/>
</dbReference>
<evidence type="ECO:0000256" key="4">
    <source>
        <dbReference type="ARBA" id="ARBA00022723"/>
    </source>
</evidence>
<dbReference type="SUPFAM" id="SSF48576">
    <property type="entry name" value="Terpenoid synthases"/>
    <property type="match status" value="1"/>
</dbReference>
<evidence type="ECO:0000256" key="3">
    <source>
        <dbReference type="ARBA" id="ARBA00004721"/>
    </source>
</evidence>
<keyword evidence="6" id="KW-0456">Lyase</keyword>
<evidence type="ECO:0000256" key="6">
    <source>
        <dbReference type="ARBA" id="ARBA00023239"/>
    </source>
</evidence>
<dbReference type="Gene3D" id="1.10.600.10">
    <property type="entry name" value="Farnesyl Diphosphate Synthase"/>
    <property type="match status" value="2"/>
</dbReference>
<dbReference type="Pfam" id="PF03936">
    <property type="entry name" value="Terpene_synth_C"/>
    <property type="match status" value="1"/>
</dbReference>
<comment type="cofactor">
    <cofactor evidence="1">
        <name>Mn(2+)</name>
        <dbReference type="ChEBI" id="CHEBI:29035"/>
    </cofactor>
</comment>
<comment type="caution">
    <text evidence="9">The sequence shown here is derived from an EMBL/GenBank/DDBJ whole genome shotgun (WGS) entry which is preliminary data.</text>
</comment>
<gene>
    <name evidence="9" type="ORF">FEM48_Zijuj01G0137200</name>
</gene>
<dbReference type="SUPFAM" id="SSF48239">
    <property type="entry name" value="Terpenoid cyclases/Protein prenyltransferases"/>
    <property type="match status" value="1"/>
</dbReference>
<keyword evidence="4" id="KW-0479">Metal-binding</keyword>
<reference evidence="9" key="1">
    <citation type="journal article" date="2021" name="Front. Plant Sci.">
        <title>Chromosome-Scale Genome Assembly for Chinese Sour Jujube and Insights Into Its Genome Evolution and Domestication Signature.</title>
        <authorList>
            <person name="Shen L.-Y."/>
            <person name="Luo H."/>
            <person name="Wang X.-L."/>
            <person name="Wang X.-M."/>
            <person name="Qiu X.-J."/>
            <person name="Liu H."/>
            <person name="Zhou S.-S."/>
            <person name="Jia K.-H."/>
            <person name="Nie S."/>
            <person name="Bao Y.-T."/>
            <person name="Zhang R.-G."/>
            <person name="Yun Q.-Z."/>
            <person name="Chai Y.-H."/>
            <person name="Lu J.-Y."/>
            <person name="Li Y."/>
            <person name="Zhao S.-W."/>
            <person name="Mao J.-F."/>
            <person name="Jia S.-G."/>
            <person name="Mao Y.-M."/>
        </authorList>
    </citation>
    <scope>NUCLEOTIDE SEQUENCE</scope>
    <source>
        <strain evidence="9">AT0</strain>
        <tissue evidence="9">Leaf</tissue>
    </source>
</reference>
<evidence type="ECO:0000259" key="8">
    <source>
        <dbReference type="Pfam" id="PF03936"/>
    </source>
</evidence>
<feature type="domain" description="Terpene synthase metal-binding" evidence="8">
    <location>
        <begin position="233"/>
        <end position="378"/>
    </location>
</feature>
<dbReference type="Pfam" id="PF01397">
    <property type="entry name" value="Terpene_synth"/>
    <property type="match status" value="1"/>
</dbReference>
<evidence type="ECO:0000313" key="10">
    <source>
        <dbReference type="Proteomes" id="UP000813462"/>
    </source>
</evidence>
<evidence type="ECO:0000256" key="5">
    <source>
        <dbReference type="ARBA" id="ARBA00022842"/>
    </source>
</evidence>
<evidence type="ECO:0000256" key="2">
    <source>
        <dbReference type="ARBA" id="ARBA00001946"/>
    </source>
</evidence>
<comment type="cofactor">
    <cofactor evidence="2">
        <name>Mg(2+)</name>
        <dbReference type="ChEBI" id="CHEBI:18420"/>
    </cofactor>
</comment>
<evidence type="ECO:0000313" key="9">
    <source>
        <dbReference type="EMBL" id="KAH7545848.1"/>
    </source>
</evidence>
<dbReference type="GO" id="GO:0016114">
    <property type="term" value="P:terpenoid biosynthetic process"/>
    <property type="evidence" value="ECO:0007669"/>
    <property type="project" value="InterPro"/>
</dbReference>
<keyword evidence="5" id="KW-0460">Magnesium</keyword>
<dbReference type="EMBL" id="JAEACU010000001">
    <property type="protein sequence ID" value="KAH7545848.1"/>
    <property type="molecule type" value="Genomic_DNA"/>
</dbReference>
<dbReference type="InterPro" id="IPR008949">
    <property type="entry name" value="Isoprenoid_synthase_dom_sf"/>
</dbReference>
<dbReference type="PANTHER" id="PTHR31225">
    <property type="entry name" value="OS04G0344100 PROTEIN-RELATED"/>
    <property type="match status" value="1"/>
</dbReference>
<name>A0A978W1L4_ZIZJJ</name>
<feature type="domain" description="Terpene synthase N-terminal" evidence="7">
    <location>
        <begin position="58"/>
        <end position="151"/>
    </location>
</feature>
<organism evidence="9 10">
    <name type="scientific">Ziziphus jujuba var. spinosa</name>
    <dbReference type="NCBI Taxonomy" id="714518"/>
    <lineage>
        <taxon>Eukaryota</taxon>
        <taxon>Viridiplantae</taxon>
        <taxon>Streptophyta</taxon>
        <taxon>Embryophyta</taxon>
        <taxon>Tracheophyta</taxon>
        <taxon>Spermatophyta</taxon>
        <taxon>Magnoliopsida</taxon>
        <taxon>eudicotyledons</taxon>
        <taxon>Gunneridae</taxon>
        <taxon>Pentapetalae</taxon>
        <taxon>rosids</taxon>
        <taxon>fabids</taxon>
        <taxon>Rosales</taxon>
        <taxon>Rhamnaceae</taxon>
        <taxon>Paliureae</taxon>
        <taxon>Ziziphus</taxon>
    </lineage>
</organism>
<evidence type="ECO:0000256" key="1">
    <source>
        <dbReference type="ARBA" id="ARBA00001936"/>
    </source>
</evidence>
<dbReference type="InterPro" id="IPR008930">
    <property type="entry name" value="Terpenoid_cyclase/PrenylTrfase"/>
</dbReference>
<comment type="pathway">
    <text evidence="3">Secondary metabolite biosynthesis; terpenoid biosynthesis.</text>
</comment>
<dbReference type="Proteomes" id="UP000813462">
    <property type="component" value="Unassembled WGS sequence"/>
</dbReference>
<sequence length="461" mass="52308">MALSSHPLFASFSPPVASNKTSITGDSNHINFTPSAQRWSVGKRNRFLSSTSLETLHDHQTKSSSIYDTSSRHGKKLEVFRHVLSKVGEDPLEGLKMIDAVQRLGIDYYFQEEIGAILQKQFMMFNHNRDCNYCLHEVALRFRLLRQEGYFASAGDGQLLAASIARLDHHQAKIVENTLRNPHHKSLAKFMAKNYFVGNNSQGSIKWMNVLQELAKTEFNMVQSLHQKEIFQISKWDIDATEQLPDSMKICFKTLNDMTNEISQKIHQKHGWNPLHSLRKTWSSLCTAFLEEAKWFANGKLPKTEEYLRNGIVSSGVHVVLVHAFFLLGEGLCNQTVELVDDMPRIISSTASILRLWDDLGSAKVIRTKCPMSFQYTICESSIRKDDNEHSCGDKEVLIVDENTNEEESNIEMSNGEANSNLVLKDKETSKDCPNQITFSVNTFNHSTIALSTKTPKEEEC</sequence>
<dbReference type="InterPro" id="IPR036965">
    <property type="entry name" value="Terpene_synth_N_sf"/>
</dbReference>
<dbReference type="GO" id="GO:0010333">
    <property type="term" value="F:terpene synthase activity"/>
    <property type="evidence" value="ECO:0007669"/>
    <property type="project" value="InterPro"/>
</dbReference>
<dbReference type="PANTHER" id="PTHR31225:SF0">
    <property type="entry name" value="S-(+)-LINALOOL SYNTHASE, CHLOROPLASTIC"/>
    <property type="match status" value="1"/>
</dbReference>
<accession>A0A978W1L4</accession>
<dbReference type="AlphaFoldDB" id="A0A978W1L4"/>
<dbReference type="InterPro" id="IPR001906">
    <property type="entry name" value="Terpene_synth_N"/>
</dbReference>
<dbReference type="InterPro" id="IPR050148">
    <property type="entry name" value="Terpene_synthase-like"/>
</dbReference>
<dbReference type="GO" id="GO:0000287">
    <property type="term" value="F:magnesium ion binding"/>
    <property type="evidence" value="ECO:0007669"/>
    <property type="project" value="InterPro"/>
</dbReference>
<dbReference type="InterPro" id="IPR005630">
    <property type="entry name" value="Terpene_synthase_metal-bd"/>
</dbReference>
<protein>
    <recommendedName>
        <fullName evidence="11">(3S,6E)-nerolidol synthase 1-like</fullName>
    </recommendedName>
</protein>
<evidence type="ECO:0008006" key="11">
    <source>
        <dbReference type="Google" id="ProtNLM"/>
    </source>
</evidence>
<proteinExistence type="predicted"/>